<gene>
    <name evidence="1" type="ORF">LARSCL_LOCUS10006</name>
</gene>
<dbReference type="Proteomes" id="UP001497382">
    <property type="component" value="Unassembled WGS sequence"/>
</dbReference>
<comment type="caution">
    <text evidence="1">The sequence shown here is derived from an EMBL/GenBank/DDBJ whole genome shotgun (WGS) entry which is preliminary data.</text>
</comment>
<evidence type="ECO:0000313" key="1">
    <source>
        <dbReference type="EMBL" id="CAL1278806.1"/>
    </source>
</evidence>
<reference evidence="1 2" key="1">
    <citation type="submission" date="2024-04" db="EMBL/GenBank/DDBJ databases">
        <authorList>
            <person name="Rising A."/>
            <person name="Reimegard J."/>
            <person name="Sonavane S."/>
            <person name="Akerstrom W."/>
            <person name="Nylinder S."/>
            <person name="Hedman E."/>
            <person name="Kallberg Y."/>
        </authorList>
    </citation>
    <scope>NUCLEOTIDE SEQUENCE [LARGE SCALE GENOMIC DNA]</scope>
</reference>
<protein>
    <submittedName>
        <fullName evidence="1">Uncharacterized protein</fullName>
    </submittedName>
</protein>
<evidence type="ECO:0000313" key="2">
    <source>
        <dbReference type="Proteomes" id="UP001497382"/>
    </source>
</evidence>
<accession>A0AAV2A474</accession>
<proteinExistence type="predicted"/>
<sequence>MNLIFGRIPATYLQGNLQILINKFKSYFSLLEQWFFSP</sequence>
<organism evidence="1 2">
    <name type="scientific">Larinioides sclopetarius</name>
    <dbReference type="NCBI Taxonomy" id="280406"/>
    <lineage>
        <taxon>Eukaryota</taxon>
        <taxon>Metazoa</taxon>
        <taxon>Ecdysozoa</taxon>
        <taxon>Arthropoda</taxon>
        <taxon>Chelicerata</taxon>
        <taxon>Arachnida</taxon>
        <taxon>Araneae</taxon>
        <taxon>Araneomorphae</taxon>
        <taxon>Entelegynae</taxon>
        <taxon>Araneoidea</taxon>
        <taxon>Araneidae</taxon>
        <taxon>Larinioides</taxon>
    </lineage>
</organism>
<keyword evidence="2" id="KW-1185">Reference proteome</keyword>
<name>A0AAV2A474_9ARAC</name>
<dbReference type="EMBL" id="CAXIEN010000116">
    <property type="protein sequence ID" value="CAL1278806.1"/>
    <property type="molecule type" value="Genomic_DNA"/>
</dbReference>
<dbReference type="AlphaFoldDB" id="A0AAV2A474"/>